<gene>
    <name evidence="1" type="ORF">GGR39_000209</name>
</gene>
<keyword evidence="2" id="KW-1185">Reference proteome</keyword>
<dbReference type="EMBL" id="JACIDY010000001">
    <property type="protein sequence ID" value="MBB3938580.1"/>
    <property type="molecule type" value="Genomic_DNA"/>
</dbReference>
<sequence>MIAECNTLDPASLRRLLHDCLASEAAQQAACLRLAARTLGLPSERQERLEAMLSCEAYESAALLILGAHHRFLLSRGGMGGALASVALSAAEEDVTVEADTPALAILAALAAALLAEERSTSIPPRAEPAEASALLH</sequence>
<name>A0A7W6FX24_9SPHN</name>
<dbReference type="AlphaFoldDB" id="A0A7W6FX24"/>
<accession>A0A7W6FX24</accession>
<evidence type="ECO:0000313" key="1">
    <source>
        <dbReference type="EMBL" id="MBB3938580.1"/>
    </source>
</evidence>
<evidence type="ECO:0000313" key="2">
    <source>
        <dbReference type="Proteomes" id="UP000561459"/>
    </source>
</evidence>
<proteinExistence type="predicted"/>
<organism evidence="1 2">
    <name type="scientific">Novosphingobium fluoreni</name>
    <dbReference type="NCBI Taxonomy" id="1391222"/>
    <lineage>
        <taxon>Bacteria</taxon>
        <taxon>Pseudomonadati</taxon>
        <taxon>Pseudomonadota</taxon>
        <taxon>Alphaproteobacteria</taxon>
        <taxon>Sphingomonadales</taxon>
        <taxon>Sphingomonadaceae</taxon>
        <taxon>Novosphingobium</taxon>
    </lineage>
</organism>
<protein>
    <submittedName>
        <fullName evidence="1">Uncharacterized protein</fullName>
    </submittedName>
</protein>
<comment type="caution">
    <text evidence="1">The sequence shown here is derived from an EMBL/GenBank/DDBJ whole genome shotgun (WGS) entry which is preliminary data.</text>
</comment>
<dbReference type="Proteomes" id="UP000561459">
    <property type="component" value="Unassembled WGS sequence"/>
</dbReference>
<dbReference type="RefSeq" id="WP_183615504.1">
    <property type="nucleotide sequence ID" value="NZ_JACIDY010000001.1"/>
</dbReference>
<reference evidence="1 2" key="1">
    <citation type="submission" date="2020-08" db="EMBL/GenBank/DDBJ databases">
        <title>Genomic Encyclopedia of Type Strains, Phase IV (KMG-IV): sequencing the most valuable type-strain genomes for metagenomic binning, comparative biology and taxonomic classification.</title>
        <authorList>
            <person name="Goeker M."/>
        </authorList>
    </citation>
    <scope>NUCLEOTIDE SEQUENCE [LARGE SCALE GENOMIC DNA]</scope>
    <source>
        <strain evidence="1 2">DSM 27568</strain>
    </source>
</reference>